<organism evidence="1 2">
    <name type="scientific">Chlamydia avium</name>
    <dbReference type="NCBI Taxonomy" id="1457141"/>
    <lineage>
        <taxon>Bacteria</taxon>
        <taxon>Pseudomonadati</taxon>
        <taxon>Chlamydiota</taxon>
        <taxon>Chlamydiia</taxon>
        <taxon>Chlamydiales</taxon>
        <taxon>Chlamydiaceae</taxon>
        <taxon>Chlamydia/Chlamydophila group</taxon>
        <taxon>Chlamydia</taxon>
    </lineage>
</organism>
<accession>A0ABP2X7V0</accession>
<dbReference type="RefSeq" id="WP_020355685.1">
    <property type="nucleotide sequence ID" value="NZ_KE360587.1"/>
</dbReference>
<dbReference type="Proteomes" id="UP000014821">
    <property type="component" value="Unassembled WGS sequence"/>
</dbReference>
<gene>
    <name evidence="1" type="ORF">CP10881SC42_0203</name>
</gene>
<protein>
    <submittedName>
        <fullName evidence="1">Lipoprotein</fullName>
    </submittedName>
</protein>
<sequence>MKKWLVICYAIAISCLGCLPVIGIVYHNVCTTKQWEDLNMHILALKIMQERTNDIRKTNTQLKQQHKNIQPHELLQASKRIELLNKEQTRLKSLNKNSLIAQSKEVWAREQMFLSSKNHVTWSVTQIADDLVSLRLDHPIEADCCDLEKIFYLLDPTNPNAPVAFFTHWEMVKSTTPLNNQVWSVNAEAISRWL</sequence>
<proteinExistence type="predicted"/>
<evidence type="ECO:0000313" key="2">
    <source>
        <dbReference type="Proteomes" id="UP000014821"/>
    </source>
</evidence>
<keyword evidence="1" id="KW-0449">Lipoprotein</keyword>
<keyword evidence="2" id="KW-1185">Reference proteome</keyword>
<evidence type="ECO:0000313" key="1">
    <source>
        <dbReference type="EMBL" id="EPP38885.1"/>
    </source>
</evidence>
<reference evidence="1" key="1">
    <citation type="submission" date="2013-04" db="EMBL/GenBank/DDBJ databases">
        <title>Genome sequence of Chlamydia psittaci 10_881_SC42.</title>
        <authorList>
            <person name="Huot-Creasy H."/>
            <person name="McCracken C.L."/>
            <person name="Humphries M."/>
            <person name="Sachse K."/>
            <person name="Laroucau K."/>
            <person name="Bavoil P."/>
            <person name="Myers G.S."/>
        </authorList>
    </citation>
    <scope>NUCLEOTIDE SEQUENCE [LARGE SCALE GENOMIC DNA]</scope>
    <source>
        <strain evidence="1">10_881_SC42</strain>
    </source>
</reference>
<comment type="caution">
    <text evidence="1">The sequence shown here is derived from an EMBL/GenBank/DDBJ whole genome shotgun (WGS) entry which is preliminary data.</text>
</comment>
<dbReference type="PROSITE" id="PS51257">
    <property type="entry name" value="PROKAR_LIPOPROTEIN"/>
    <property type="match status" value="1"/>
</dbReference>
<name>A0ABP2X7V0_9CHLA</name>
<dbReference type="EMBL" id="ATND01000001">
    <property type="protein sequence ID" value="EPP38885.1"/>
    <property type="molecule type" value="Genomic_DNA"/>
</dbReference>